<evidence type="ECO:0000256" key="1">
    <source>
        <dbReference type="SAM" id="MobiDB-lite"/>
    </source>
</evidence>
<feature type="region of interest" description="Disordered" evidence="1">
    <location>
        <begin position="396"/>
        <end position="430"/>
    </location>
</feature>
<reference evidence="2 3" key="1">
    <citation type="journal article" date="2015" name="Sci. Rep.">
        <title>Chromosome-level genome map provides insights into diverse defense mechanisms in the medicinal fungus Ganoderma sinense.</title>
        <authorList>
            <person name="Zhu Y."/>
            <person name="Xu J."/>
            <person name="Sun C."/>
            <person name="Zhou S."/>
            <person name="Xu H."/>
            <person name="Nelson D.R."/>
            <person name="Qian J."/>
            <person name="Song J."/>
            <person name="Luo H."/>
            <person name="Xiang L."/>
            <person name="Li Y."/>
            <person name="Xu Z."/>
            <person name="Ji A."/>
            <person name="Wang L."/>
            <person name="Lu S."/>
            <person name="Hayward A."/>
            <person name="Sun W."/>
            <person name="Li X."/>
            <person name="Schwartz D.C."/>
            <person name="Wang Y."/>
            <person name="Chen S."/>
        </authorList>
    </citation>
    <scope>NUCLEOTIDE SEQUENCE [LARGE SCALE GENOMIC DNA]</scope>
    <source>
        <strain evidence="2 3">ZZ0214-1</strain>
    </source>
</reference>
<evidence type="ECO:0000313" key="2">
    <source>
        <dbReference type="EMBL" id="PIL34117.1"/>
    </source>
</evidence>
<gene>
    <name evidence="2" type="ORF">GSI_03828</name>
</gene>
<feature type="compositionally biased region" description="Polar residues" evidence="1">
    <location>
        <begin position="357"/>
        <end position="366"/>
    </location>
</feature>
<feature type="region of interest" description="Disordered" evidence="1">
    <location>
        <begin position="554"/>
        <end position="648"/>
    </location>
</feature>
<dbReference type="EMBL" id="AYKW01000006">
    <property type="protein sequence ID" value="PIL34117.1"/>
    <property type="molecule type" value="Genomic_DNA"/>
</dbReference>
<sequence>MNPRLPDYQSKKPYAAYHTDPANVFSPYAALREYQAVAWPPYSSTSFTPFQAPSLPVASSSRDQASESSLAAAFRGYQNPYLTANSTTYDSLASTIPGQPHQTQHIAEAPLAAIAPQLTLATTPSYTSTYPTYPTPVLPQQNETSTSRPAKRPREETGEDGQGLKPSTRKKRRAVSAKSRSHNLLADVADPQCSQHAAPPGVGHAARKRRPKERDARPPSPGIENIPFLNDSQDFYGYVQGGHTETHSRNRTIALAGSSGVCNAVEQAEIPNSSPPVGAGVAVPVPTGEHTWCTPAFYEELYKTASVLVAQTQALTSGASDGGAQYTPRIDEAPPQAISPSPVAPRYPASTKRTRAGSRQTQNSSHLADRDSGYTARKAQKKLLCPLADSSGVCHSKAELDSGSSEPRKTKASASKKRAIQEPQPPKLSTFGRQADLERHIFSVHLNVRLRCRRCYEANKCAQFARYDGFLRHLRTTCFGVKDSTISRRDAAQFGFISMPCYQHSDFARALSGLRKTQTALSLEASLREKYKHDNLDIRRCDCCRDLDDEEMDAIKPPSTAMGSSLTQPKTDGAFEVSDEDRLPPEAEEGVNEEPVSEPEHESNLHVGSASSAGYRSEMLSTGQEYPAPSLPGLSGLEEQESQENSVHHGVVPAAHHGTVQGTEPHNTSQEPTVLNLDELLADFGLEALASDPTWSIAS</sequence>
<protein>
    <submittedName>
        <fullName evidence="2">Uncharacterized protein</fullName>
    </submittedName>
</protein>
<dbReference type="Proteomes" id="UP000230002">
    <property type="component" value="Unassembled WGS sequence"/>
</dbReference>
<dbReference type="AlphaFoldDB" id="A0A2G8SK44"/>
<feature type="compositionally biased region" description="Acidic residues" evidence="1">
    <location>
        <begin position="586"/>
        <end position="597"/>
    </location>
</feature>
<feature type="compositionally biased region" description="Polar residues" evidence="1">
    <location>
        <begin position="609"/>
        <end position="624"/>
    </location>
</feature>
<feature type="compositionally biased region" description="Polar residues" evidence="1">
    <location>
        <begin position="138"/>
        <end position="148"/>
    </location>
</feature>
<feature type="region of interest" description="Disordered" evidence="1">
    <location>
        <begin position="126"/>
        <end position="229"/>
    </location>
</feature>
<organism evidence="2 3">
    <name type="scientific">Ganoderma sinense ZZ0214-1</name>
    <dbReference type="NCBI Taxonomy" id="1077348"/>
    <lineage>
        <taxon>Eukaryota</taxon>
        <taxon>Fungi</taxon>
        <taxon>Dikarya</taxon>
        <taxon>Basidiomycota</taxon>
        <taxon>Agaricomycotina</taxon>
        <taxon>Agaricomycetes</taxon>
        <taxon>Polyporales</taxon>
        <taxon>Polyporaceae</taxon>
        <taxon>Ganoderma</taxon>
    </lineage>
</organism>
<proteinExistence type="predicted"/>
<accession>A0A2G8SK44</accession>
<evidence type="ECO:0000313" key="3">
    <source>
        <dbReference type="Proteomes" id="UP000230002"/>
    </source>
</evidence>
<keyword evidence="3" id="KW-1185">Reference proteome</keyword>
<feature type="region of interest" description="Disordered" evidence="1">
    <location>
        <begin position="318"/>
        <end position="374"/>
    </location>
</feature>
<feature type="compositionally biased region" description="Basic residues" evidence="1">
    <location>
        <begin position="167"/>
        <end position="181"/>
    </location>
</feature>
<name>A0A2G8SK44_9APHY</name>
<comment type="caution">
    <text evidence="2">The sequence shown here is derived from an EMBL/GenBank/DDBJ whole genome shotgun (WGS) entry which is preliminary data.</text>
</comment>
<feature type="compositionally biased region" description="Polar residues" evidence="1">
    <location>
        <begin position="561"/>
        <end position="570"/>
    </location>
</feature>